<dbReference type="GO" id="GO:0005886">
    <property type="term" value="C:plasma membrane"/>
    <property type="evidence" value="ECO:0007669"/>
    <property type="project" value="UniProtKB-SubCell"/>
</dbReference>
<dbReference type="HOGENOM" id="CLU_2252423_0_0_1"/>
<dbReference type="PROSITE" id="PS51013">
    <property type="entry name" value="PANNEXIN"/>
    <property type="match status" value="1"/>
</dbReference>
<dbReference type="EMBL" id="GL380385">
    <property type="protein sequence ID" value="EGT54093.1"/>
    <property type="molecule type" value="Genomic_DNA"/>
</dbReference>
<keyword evidence="4" id="KW-1003">Cell membrane</keyword>
<comment type="similarity">
    <text evidence="12">Belongs to the pannexin family.</text>
</comment>
<evidence type="ECO:0000256" key="1">
    <source>
        <dbReference type="ARBA" id="ARBA00004610"/>
    </source>
</evidence>
<gene>
    <name evidence="12" type="primary">inx</name>
    <name evidence="13" type="ORF">CAEBREN_29448</name>
</gene>
<evidence type="ECO:0000256" key="10">
    <source>
        <dbReference type="ARBA" id="ARBA00023136"/>
    </source>
</evidence>
<evidence type="ECO:0000256" key="5">
    <source>
        <dbReference type="ARBA" id="ARBA00022692"/>
    </source>
</evidence>
<evidence type="ECO:0000256" key="7">
    <source>
        <dbReference type="ARBA" id="ARBA00022949"/>
    </source>
</evidence>
<keyword evidence="9 12" id="KW-0406">Ion transport</keyword>
<evidence type="ECO:0000313" key="14">
    <source>
        <dbReference type="Proteomes" id="UP000008068"/>
    </source>
</evidence>
<protein>
    <recommendedName>
        <fullName evidence="12">Innexin</fullName>
    </recommendedName>
</protein>
<evidence type="ECO:0000256" key="8">
    <source>
        <dbReference type="ARBA" id="ARBA00022989"/>
    </source>
</evidence>
<evidence type="ECO:0000256" key="12">
    <source>
        <dbReference type="RuleBase" id="RU010713"/>
    </source>
</evidence>
<name>G0PFT6_CAEBE</name>
<keyword evidence="5" id="KW-0812">Transmembrane</keyword>
<keyword evidence="3 12" id="KW-0813">Transport</keyword>
<dbReference type="GO" id="GO:0005921">
    <property type="term" value="C:gap junction"/>
    <property type="evidence" value="ECO:0007669"/>
    <property type="project" value="UniProtKB-SubCell"/>
</dbReference>
<comment type="subcellular location">
    <subcellularLocation>
        <location evidence="1">Cell junction</location>
        <location evidence="1">Gap junction</location>
    </subcellularLocation>
    <subcellularLocation>
        <location evidence="2 12">Cell membrane</location>
        <topology evidence="2 12">Multi-pass membrane protein</topology>
    </subcellularLocation>
</comment>
<evidence type="ECO:0000313" key="13">
    <source>
        <dbReference type="EMBL" id="EGT54093.1"/>
    </source>
</evidence>
<dbReference type="eggNOG" id="ENOG502SI7H">
    <property type="taxonomic scope" value="Eukaryota"/>
</dbReference>
<dbReference type="GO" id="GO:0034220">
    <property type="term" value="P:monoatomic ion transmembrane transport"/>
    <property type="evidence" value="ECO:0007669"/>
    <property type="project" value="UniProtKB-KW"/>
</dbReference>
<dbReference type="Proteomes" id="UP000008068">
    <property type="component" value="Unassembled WGS sequence"/>
</dbReference>
<keyword evidence="8" id="KW-1133">Transmembrane helix</keyword>
<evidence type="ECO:0000256" key="9">
    <source>
        <dbReference type="ARBA" id="ARBA00023065"/>
    </source>
</evidence>
<keyword evidence="11 12" id="KW-0407">Ion channel</keyword>
<dbReference type="OrthoDB" id="5822512at2759"/>
<evidence type="ECO:0000256" key="11">
    <source>
        <dbReference type="ARBA" id="ARBA00023303"/>
    </source>
</evidence>
<dbReference type="AlphaFoldDB" id="G0PFT6"/>
<accession>G0PFT6</accession>
<dbReference type="STRING" id="135651.G0PFT6"/>
<sequence>MALFYTLSTVWQAINAWIQFYILTQLLDSPLYSAWGPSILGDLIQGNDWQTTGHFPRVVHCDFNRRRPASVQVPYRNKKKSTVCGKSEGLIIMKLWKLGLHHVI</sequence>
<reference evidence="14" key="1">
    <citation type="submission" date="2011-07" db="EMBL/GenBank/DDBJ databases">
        <authorList>
            <consortium name="Caenorhabditis brenneri Sequencing and Analysis Consortium"/>
            <person name="Wilson R.K."/>
        </authorList>
    </citation>
    <scope>NUCLEOTIDE SEQUENCE [LARGE SCALE GENOMIC DNA]</scope>
    <source>
        <strain evidence="14">PB2801</strain>
    </source>
</reference>
<keyword evidence="7" id="KW-0965">Cell junction</keyword>
<dbReference type="GO" id="GO:0005243">
    <property type="term" value="F:gap junction channel activity"/>
    <property type="evidence" value="ECO:0007669"/>
    <property type="project" value="TreeGrafter"/>
</dbReference>
<proteinExistence type="inferred from homology"/>
<organism evidence="14">
    <name type="scientific">Caenorhabditis brenneri</name>
    <name type="common">Nematode worm</name>
    <dbReference type="NCBI Taxonomy" id="135651"/>
    <lineage>
        <taxon>Eukaryota</taxon>
        <taxon>Metazoa</taxon>
        <taxon>Ecdysozoa</taxon>
        <taxon>Nematoda</taxon>
        <taxon>Chromadorea</taxon>
        <taxon>Rhabditida</taxon>
        <taxon>Rhabditina</taxon>
        <taxon>Rhabditomorpha</taxon>
        <taxon>Rhabditoidea</taxon>
        <taxon>Rhabditidae</taxon>
        <taxon>Peloderinae</taxon>
        <taxon>Caenorhabditis</taxon>
    </lineage>
</organism>
<dbReference type="InParanoid" id="G0PFT6"/>
<comment type="function">
    <text evidence="12">Structural component of the gap junctions.</text>
</comment>
<dbReference type="PANTHER" id="PTHR11893">
    <property type="entry name" value="INNEXIN"/>
    <property type="match status" value="1"/>
</dbReference>
<keyword evidence="14" id="KW-1185">Reference proteome</keyword>
<evidence type="ECO:0000256" key="4">
    <source>
        <dbReference type="ARBA" id="ARBA00022475"/>
    </source>
</evidence>
<dbReference type="InterPro" id="IPR000990">
    <property type="entry name" value="Innexin"/>
</dbReference>
<keyword evidence="6" id="KW-0303">Gap junction</keyword>
<evidence type="ECO:0000256" key="6">
    <source>
        <dbReference type="ARBA" id="ARBA00022868"/>
    </source>
</evidence>
<evidence type="ECO:0000256" key="3">
    <source>
        <dbReference type="ARBA" id="ARBA00022448"/>
    </source>
</evidence>
<dbReference type="Pfam" id="PF00876">
    <property type="entry name" value="Innexin"/>
    <property type="match status" value="1"/>
</dbReference>
<dbReference type="PANTHER" id="PTHR11893:SF10">
    <property type="entry name" value="INNEXIN-6"/>
    <property type="match status" value="1"/>
</dbReference>
<evidence type="ECO:0000256" key="2">
    <source>
        <dbReference type="ARBA" id="ARBA00004651"/>
    </source>
</evidence>
<keyword evidence="10" id="KW-0472">Membrane</keyword>